<feature type="transmembrane region" description="Helical" evidence="2">
    <location>
        <begin position="75"/>
        <end position="100"/>
    </location>
</feature>
<sequence>MLDDSDVRSRPVPNLGTKVAILAAIPFLAYGIYLLLTPITEIQTSSGAIFECGSALQPPADKFQAGVCGPINTQYLYGALASIVAAVGIAGVGAMLFGFTHQVERARGDRHGYADDYEYSDRDRDRDRDERGSVRGTDRDDHSDGGARRRLLDDGR</sequence>
<evidence type="ECO:0000313" key="5">
    <source>
        <dbReference type="Proteomes" id="UP000587211"/>
    </source>
</evidence>
<proteinExistence type="predicted"/>
<protein>
    <submittedName>
        <fullName evidence="3">Uncharacterized protein</fullName>
    </submittedName>
</protein>
<name>A0A8I0FUS3_9ACTN</name>
<reference evidence="3" key="2">
    <citation type="submission" date="2020-09" db="EMBL/GenBank/DDBJ databases">
        <title>Novel species in genus Aeromicrobium.</title>
        <authorList>
            <person name="Zhang G."/>
        </authorList>
    </citation>
    <scope>NUCLEOTIDE SEQUENCE</scope>
    <source>
        <strain evidence="3">SSW1-57</strain>
    </source>
</reference>
<keyword evidence="2" id="KW-1133">Transmembrane helix</keyword>
<comment type="caution">
    <text evidence="3">The sequence shown here is derived from an EMBL/GenBank/DDBJ whole genome shotgun (WGS) entry which is preliminary data.</text>
</comment>
<keyword evidence="2" id="KW-0472">Membrane</keyword>
<keyword evidence="5" id="KW-1185">Reference proteome</keyword>
<gene>
    <name evidence="4" type="ORF">BJ975_001726</name>
    <name evidence="3" type="ORF">IDH50_12005</name>
</gene>
<dbReference type="AlphaFoldDB" id="A0A8I0FUS3"/>
<dbReference type="EMBL" id="JACBZN010000001">
    <property type="protein sequence ID" value="NYI38351.1"/>
    <property type="molecule type" value="Genomic_DNA"/>
</dbReference>
<organism evidence="3 6">
    <name type="scientific">Aeromicrobium tamlense</name>
    <dbReference type="NCBI Taxonomy" id="375541"/>
    <lineage>
        <taxon>Bacteria</taxon>
        <taxon>Bacillati</taxon>
        <taxon>Actinomycetota</taxon>
        <taxon>Actinomycetes</taxon>
        <taxon>Propionibacteriales</taxon>
        <taxon>Nocardioidaceae</taxon>
        <taxon>Aeromicrobium</taxon>
    </lineage>
</organism>
<evidence type="ECO:0000313" key="3">
    <source>
        <dbReference type="EMBL" id="MBD1270959.1"/>
    </source>
</evidence>
<dbReference type="Proteomes" id="UP000659061">
    <property type="component" value="Unassembled WGS sequence"/>
</dbReference>
<reference evidence="4 5" key="1">
    <citation type="submission" date="2020-07" db="EMBL/GenBank/DDBJ databases">
        <title>Sequencing the genomes of 1000 actinobacteria strains.</title>
        <authorList>
            <person name="Klenk H.-P."/>
        </authorList>
    </citation>
    <scope>NUCLEOTIDE SEQUENCE [LARGE SCALE GENOMIC DNA]</scope>
    <source>
        <strain evidence="4 5">DSM 19087</strain>
    </source>
</reference>
<evidence type="ECO:0000313" key="4">
    <source>
        <dbReference type="EMBL" id="NYI38351.1"/>
    </source>
</evidence>
<dbReference type="EMBL" id="JACWMT010000002">
    <property type="protein sequence ID" value="MBD1270959.1"/>
    <property type="molecule type" value="Genomic_DNA"/>
</dbReference>
<dbReference type="Proteomes" id="UP000587211">
    <property type="component" value="Unassembled WGS sequence"/>
</dbReference>
<evidence type="ECO:0000313" key="6">
    <source>
        <dbReference type="Proteomes" id="UP000659061"/>
    </source>
</evidence>
<evidence type="ECO:0000256" key="1">
    <source>
        <dbReference type="SAM" id="MobiDB-lite"/>
    </source>
</evidence>
<dbReference type="RefSeq" id="WP_179424976.1">
    <property type="nucleotide sequence ID" value="NZ_BAAAMP010000001.1"/>
</dbReference>
<accession>A0A8I0FUS3</accession>
<evidence type="ECO:0000256" key="2">
    <source>
        <dbReference type="SAM" id="Phobius"/>
    </source>
</evidence>
<feature type="region of interest" description="Disordered" evidence="1">
    <location>
        <begin position="118"/>
        <end position="156"/>
    </location>
</feature>
<keyword evidence="2" id="KW-0812">Transmembrane</keyword>
<feature type="transmembrane region" description="Helical" evidence="2">
    <location>
        <begin position="15"/>
        <end position="36"/>
    </location>
</feature>